<dbReference type="InterPro" id="IPR015421">
    <property type="entry name" value="PyrdxlP-dep_Trfase_major"/>
</dbReference>
<comment type="similarity">
    <text evidence="4">Belongs to the DegT/DnrJ/EryC1 family.</text>
</comment>
<dbReference type="InterPro" id="IPR015422">
    <property type="entry name" value="PyrdxlP-dep_Trfase_small"/>
</dbReference>
<feature type="active site" description="Proton acceptor" evidence="2">
    <location>
        <position position="183"/>
    </location>
</feature>
<evidence type="ECO:0000256" key="4">
    <source>
        <dbReference type="RuleBase" id="RU004508"/>
    </source>
</evidence>
<dbReference type="PIRSF" id="PIRSF000390">
    <property type="entry name" value="PLP_StrS"/>
    <property type="match status" value="1"/>
</dbReference>
<dbReference type="InterPro" id="IPR000653">
    <property type="entry name" value="DegT/StrS_aminotransferase"/>
</dbReference>
<accession>A0A7M2YVT8</accession>
<dbReference type="PANTHER" id="PTHR30244:SF34">
    <property type="entry name" value="DTDP-4-AMINO-4,6-DIDEOXYGALACTOSE TRANSAMINASE"/>
    <property type="match status" value="1"/>
</dbReference>
<dbReference type="OrthoDB" id="9804264at2"/>
<keyword evidence="6" id="KW-1185">Reference proteome</keyword>
<comment type="cofactor">
    <cofactor evidence="1">
        <name>pyridoxal 5'-phosphate</name>
        <dbReference type="ChEBI" id="CHEBI:597326"/>
    </cofactor>
</comment>
<dbReference type="AlphaFoldDB" id="A0A7M2YVT8"/>
<evidence type="ECO:0000313" key="6">
    <source>
        <dbReference type="Proteomes" id="UP000254134"/>
    </source>
</evidence>
<sequence length="374" mass="39977">MQTRRSSRLGFQPPAVGEEEVAAVADALRSGWLTTGPRAALLEERMAAYLEAKHVLAVASGTAALHLSLLALGVGPGDEVITSPITWPATANVIEHCGATPVFCDVRPGDLNIDPALVPGLLSERTKAIMPVHLAGQPADLDPLLALGLPVVEDAAHAAESAYRGRKIGSISDAACFSLYATKNIAAGEGGLVATDRDDVAQAIRDMRLTRRGDGARYDQVSAGFKANLPDVLAAIALVQLDRVEEHARIRARQFALYDEGLAGLAGIEPLERDPRDTHALHLYIVRIDPAAAGACRDDYQRALDVELIGTSIHFLPVHRLTWFRGRYPSQPPLPVAERAGDEVLSLPLSPAHSEADILDAVDAIRRVHARFTA</sequence>
<dbReference type="RefSeq" id="WP_114796255.1">
    <property type="nucleotide sequence ID" value="NZ_QQZY01000004.1"/>
</dbReference>
<reference evidence="6" key="2">
    <citation type="journal article" date="2019" name="MicrobiologyOpen">
        <title>High-quality draft genome sequence of Gaiella occulta isolated from a 150 meter deep mineral water borehole and comparison with the genome sequences of other deep-branching lineages of the phylum Actinobacteria.</title>
        <authorList>
            <person name="Severino R."/>
            <person name="Froufe H.J.C."/>
            <person name="Barroso C."/>
            <person name="Albuquerque L."/>
            <person name="Lobo-da-Cunha A."/>
            <person name="da Costa M.S."/>
            <person name="Egas C."/>
        </authorList>
    </citation>
    <scope>NUCLEOTIDE SEQUENCE [LARGE SCALE GENOMIC DNA]</scope>
    <source>
        <strain evidence="6">F2-233</strain>
    </source>
</reference>
<organism evidence="5 6">
    <name type="scientific">Gaiella occulta</name>
    <dbReference type="NCBI Taxonomy" id="1002870"/>
    <lineage>
        <taxon>Bacteria</taxon>
        <taxon>Bacillati</taxon>
        <taxon>Actinomycetota</taxon>
        <taxon>Thermoleophilia</taxon>
        <taxon>Gaiellales</taxon>
        <taxon>Gaiellaceae</taxon>
        <taxon>Gaiella</taxon>
    </lineage>
</organism>
<evidence type="ECO:0000256" key="1">
    <source>
        <dbReference type="ARBA" id="ARBA00001933"/>
    </source>
</evidence>
<dbReference type="Pfam" id="PF01041">
    <property type="entry name" value="DegT_DnrJ_EryC1"/>
    <property type="match status" value="1"/>
</dbReference>
<reference evidence="5 6" key="1">
    <citation type="submission" date="2018-07" db="EMBL/GenBank/DDBJ databases">
        <title>High-quality-draft genome sequence of Gaiella occulta.</title>
        <authorList>
            <person name="Severino R."/>
            <person name="Froufe H.J.C."/>
            <person name="Rainey F.A."/>
            <person name="Barroso C."/>
            <person name="Albuquerque L."/>
            <person name="Lobo-Da-Cunha A."/>
            <person name="Da Costa M.S."/>
            <person name="Egas C."/>
        </authorList>
    </citation>
    <scope>NUCLEOTIDE SEQUENCE [LARGE SCALE GENOMIC DNA]</scope>
    <source>
        <strain evidence="5 6">F2-233</strain>
    </source>
</reference>
<comment type="caution">
    <text evidence="5">The sequence shown here is derived from an EMBL/GenBank/DDBJ whole genome shotgun (WGS) entry which is preliminary data.</text>
</comment>
<dbReference type="CDD" id="cd00616">
    <property type="entry name" value="AHBA_syn"/>
    <property type="match status" value="1"/>
</dbReference>
<dbReference type="SUPFAM" id="SSF53383">
    <property type="entry name" value="PLP-dependent transferases"/>
    <property type="match status" value="1"/>
</dbReference>
<dbReference type="Gene3D" id="3.40.640.10">
    <property type="entry name" value="Type I PLP-dependent aspartate aminotransferase-like (Major domain)"/>
    <property type="match status" value="1"/>
</dbReference>
<dbReference type="Proteomes" id="UP000254134">
    <property type="component" value="Unassembled WGS sequence"/>
</dbReference>
<name>A0A7M2YVT8_9ACTN</name>
<dbReference type="Gene3D" id="3.90.1150.10">
    <property type="entry name" value="Aspartate Aminotransferase, domain 1"/>
    <property type="match status" value="1"/>
</dbReference>
<proteinExistence type="inferred from homology"/>
<evidence type="ECO:0000256" key="2">
    <source>
        <dbReference type="PIRSR" id="PIRSR000390-1"/>
    </source>
</evidence>
<dbReference type="GO" id="GO:0030170">
    <property type="term" value="F:pyridoxal phosphate binding"/>
    <property type="evidence" value="ECO:0007669"/>
    <property type="project" value="TreeGrafter"/>
</dbReference>
<protein>
    <submittedName>
        <fullName evidence="5">Putative pyridoxal phosphate-dependent enzyme</fullName>
    </submittedName>
</protein>
<feature type="modified residue" description="N6-(pyridoxal phosphate)lysine" evidence="3">
    <location>
        <position position="183"/>
    </location>
</feature>
<evidence type="ECO:0000256" key="3">
    <source>
        <dbReference type="PIRSR" id="PIRSR000390-2"/>
    </source>
</evidence>
<keyword evidence="3 4" id="KW-0663">Pyridoxal phosphate</keyword>
<dbReference type="InterPro" id="IPR015424">
    <property type="entry name" value="PyrdxlP-dep_Trfase"/>
</dbReference>
<dbReference type="PANTHER" id="PTHR30244">
    <property type="entry name" value="TRANSAMINASE"/>
    <property type="match status" value="1"/>
</dbReference>
<dbReference type="EMBL" id="QQZY01000004">
    <property type="protein sequence ID" value="RDI74252.1"/>
    <property type="molecule type" value="Genomic_DNA"/>
</dbReference>
<gene>
    <name evidence="5" type="ORF">Gocc_1828</name>
</gene>
<dbReference type="GO" id="GO:0000271">
    <property type="term" value="P:polysaccharide biosynthetic process"/>
    <property type="evidence" value="ECO:0007669"/>
    <property type="project" value="TreeGrafter"/>
</dbReference>
<dbReference type="GO" id="GO:0008483">
    <property type="term" value="F:transaminase activity"/>
    <property type="evidence" value="ECO:0007669"/>
    <property type="project" value="TreeGrafter"/>
</dbReference>
<evidence type="ECO:0000313" key="5">
    <source>
        <dbReference type="EMBL" id="RDI74252.1"/>
    </source>
</evidence>